<keyword evidence="5" id="KW-1185">Reference proteome</keyword>
<dbReference type="PANTHER" id="PTHR33371">
    <property type="entry name" value="INTERMEMBRANE PHOSPHOLIPID TRANSPORT SYSTEM BINDING PROTEIN MLAD-RELATED"/>
    <property type="match status" value="1"/>
</dbReference>
<dbReference type="EMBL" id="VMNW02000009">
    <property type="protein sequence ID" value="KAA9163650.1"/>
    <property type="molecule type" value="Genomic_DNA"/>
</dbReference>
<dbReference type="PANTHER" id="PTHR33371:SF19">
    <property type="entry name" value="MCE-FAMILY PROTEIN MCE4A"/>
    <property type="match status" value="1"/>
</dbReference>
<evidence type="ECO:0000313" key="4">
    <source>
        <dbReference type="EMBL" id="KAA9163650.1"/>
    </source>
</evidence>
<evidence type="ECO:0000256" key="1">
    <source>
        <dbReference type="SAM" id="Phobius"/>
    </source>
</evidence>
<feature type="domain" description="Mce/MlaD" evidence="2">
    <location>
        <begin position="45"/>
        <end position="117"/>
    </location>
</feature>
<gene>
    <name evidence="4" type="ORF">FPZ12_009120</name>
</gene>
<keyword evidence="1" id="KW-0812">Transmembrane</keyword>
<dbReference type="InterPro" id="IPR052336">
    <property type="entry name" value="MlaD_Phospholipid_Transporter"/>
</dbReference>
<protein>
    <submittedName>
        <fullName evidence="4">MCE family protein</fullName>
    </submittedName>
</protein>
<evidence type="ECO:0000313" key="5">
    <source>
        <dbReference type="Proteomes" id="UP000319769"/>
    </source>
</evidence>
<dbReference type="RefSeq" id="WP_144760605.1">
    <property type="nucleotide sequence ID" value="NZ_VMNW02000009.1"/>
</dbReference>
<dbReference type="InterPro" id="IPR003399">
    <property type="entry name" value="Mce/MlaD"/>
</dbReference>
<dbReference type="InterPro" id="IPR005693">
    <property type="entry name" value="Mce"/>
</dbReference>
<reference evidence="4" key="1">
    <citation type="submission" date="2019-09" db="EMBL/GenBank/DDBJ databases">
        <authorList>
            <person name="Teo W.F.A."/>
            <person name="Duangmal K."/>
        </authorList>
    </citation>
    <scope>NUCLEOTIDE SEQUENCE [LARGE SCALE GENOMIC DNA]</scope>
    <source>
        <strain evidence="4">K81G1</strain>
    </source>
</reference>
<feature type="transmembrane region" description="Helical" evidence="1">
    <location>
        <begin position="12"/>
        <end position="32"/>
    </location>
</feature>
<organism evidence="4 5">
    <name type="scientific">Amycolatopsis acidicola</name>
    <dbReference type="NCBI Taxonomy" id="2596893"/>
    <lineage>
        <taxon>Bacteria</taxon>
        <taxon>Bacillati</taxon>
        <taxon>Actinomycetota</taxon>
        <taxon>Actinomycetes</taxon>
        <taxon>Pseudonocardiales</taxon>
        <taxon>Pseudonocardiaceae</taxon>
        <taxon>Amycolatopsis</taxon>
    </lineage>
</organism>
<keyword evidence="1" id="KW-0472">Membrane</keyword>
<dbReference type="InterPro" id="IPR024516">
    <property type="entry name" value="Mce_C"/>
</dbReference>
<feature type="domain" description="Mammalian cell entry C-terminal" evidence="3">
    <location>
        <begin position="121"/>
        <end position="339"/>
    </location>
</feature>
<dbReference type="AlphaFoldDB" id="A0A5N0VER7"/>
<dbReference type="NCBIfam" id="TIGR00996">
    <property type="entry name" value="Mtu_fam_mce"/>
    <property type="match status" value="1"/>
</dbReference>
<dbReference type="Proteomes" id="UP000319769">
    <property type="component" value="Unassembled WGS sequence"/>
</dbReference>
<dbReference type="GO" id="GO:0051701">
    <property type="term" value="P:biological process involved in interaction with host"/>
    <property type="evidence" value="ECO:0007669"/>
    <property type="project" value="TreeGrafter"/>
</dbReference>
<proteinExistence type="predicted"/>
<dbReference type="Pfam" id="PF02470">
    <property type="entry name" value="MlaD"/>
    <property type="match status" value="1"/>
</dbReference>
<keyword evidence="1" id="KW-1133">Transmembrane helix</keyword>
<evidence type="ECO:0000259" key="2">
    <source>
        <dbReference type="Pfam" id="PF02470"/>
    </source>
</evidence>
<dbReference type="Pfam" id="PF11887">
    <property type="entry name" value="Mce4_CUP1"/>
    <property type="match status" value="1"/>
</dbReference>
<dbReference type="GO" id="GO:0005576">
    <property type="term" value="C:extracellular region"/>
    <property type="evidence" value="ECO:0007669"/>
    <property type="project" value="TreeGrafter"/>
</dbReference>
<evidence type="ECO:0000259" key="3">
    <source>
        <dbReference type="Pfam" id="PF11887"/>
    </source>
</evidence>
<name>A0A5N0VER7_9PSEU</name>
<comment type="caution">
    <text evidence="4">The sequence shown here is derived from an EMBL/GenBank/DDBJ whole genome shotgun (WGS) entry which is preliminary data.</text>
</comment>
<sequence>MNPQARPLRYKLFGLLGVCVLGLAIFLVYASYNETFVPVVRAEVIADRSGLLLDDKADVTLHGMTIGEARSVDLVEGQARIEIAIDSEYADAVPHNVTARIIAPTVFGAKYIDLVPPSAPSAEAITAGETIRAESVSTETDSMFDSLMNLLTTVQPAKLDATLGAIATALQGKGAELGRFVTNLNTYLTRFNPTLPALDQDLKALPGVTNTYADVAPDILKIAGNTTTLSQTVQDKEPGLSALLLSLGRVSDDGRSLLADQGQQLVNLLDTMRPTTQLLAYFSPEFPCTFSTINNLRKASAQAVGGQYNGIHGIITFMPGQPGYQKGIDDPKTVTGGGPKCYPTLQAYGQHYEFPDGTTTPDFYRQTTQVVDPLDLAREMLGPGIVPFVGTGR</sequence>
<accession>A0A5N0VER7</accession>
<dbReference type="OrthoDB" id="3460188at2"/>